<dbReference type="InterPro" id="IPR050782">
    <property type="entry name" value="PP1_regulatory_subunit_3"/>
</dbReference>
<keyword evidence="2" id="KW-1133">Transmembrane helix</keyword>
<dbReference type="PANTHER" id="PTHR12307:SF2">
    <property type="entry name" value="PROTEIN PHOSPHATASE 1 REGULATORY SUBUNIT 3A"/>
    <property type="match status" value="1"/>
</dbReference>
<protein>
    <submittedName>
        <fullName evidence="4">Protein phosphatase 1, regulatory subunit 3Ab</fullName>
    </submittedName>
</protein>
<feature type="compositionally biased region" description="Low complexity" evidence="1">
    <location>
        <begin position="265"/>
        <end position="274"/>
    </location>
</feature>
<dbReference type="InterPro" id="IPR038175">
    <property type="entry name" value="CBM21_dom_sf"/>
</dbReference>
<feature type="region of interest" description="Disordered" evidence="1">
    <location>
        <begin position="1"/>
        <end position="69"/>
    </location>
</feature>
<feature type="region of interest" description="Disordered" evidence="1">
    <location>
        <begin position="294"/>
        <end position="318"/>
    </location>
</feature>
<feature type="transmembrane region" description="Helical" evidence="2">
    <location>
        <begin position="1458"/>
        <end position="1487"/>
    </location>
</feature>
<dbReference type="PROSITE" id="PS51159">
    <property type="entry name" value="CBM21"/>
    <property type="match status" value="1"/>
</dbReference>
<dbReference type="Pfam" id="PF03370">
    <property type="entry name" value="CBM_21"/>
    <property type="match status" value="1"/>
</dbReference>
<evidence type="ECO:0000256" key="1">
    <source>
        <dbReference type="SAM" id="MobiDB-lite"/>
    </source>
</evidence>
<dbReference type="PANTHER" id="PTHR12307">
    <property type="entry name" value="PROTEIN PHOSPHATASE 1 REGULATORY SUBUNIT"/>
    <property type="match status" value="1"/>
</dbReference>
<feature type="region of interest" description="Disordered" evidence="1">
    <location>
        <begin position="634"/>
        <end position="653"/>
    </location>
</feature>
<dbReference type="InterPro" id="IPR005036">
    <property type="entry name" value="CBM21_dom"/>
</dbReference>
<dbReference type="STRING" id="7994.ENSAMXP00000051253"/>
<evidence type="ECO:0000259" key="3">
    <source>
        <dbReference type="PROSITE" id="PS51159"/>
    </source>
</evidence>
<dbReference type="Proteomes" id="UP000018467">
    <property type="component" value="Unassembled WGS sequence"/>
</dbReference>
<reference evidence="4" key="4">
    <citation type="submission" date="2025-09" db="UniProtKB">
        <authorList>
            <consortium name="Ensembl"/>
        </authorList>
    </citation>
    <scope>IDENTIFICATION</scope>
</reference>
<reference evidence="5" key="1">
    <citation type="submission" date="2013-03" db="EMBL/GenBank/DDBJ databases">
        <authorList>
            <person name="Jeffery W."/>
            <person name="Warren W."/>
            <person name="Wilson R.K."/>
        </authorList>
    </citation>
    <scope>NUCLEOTIDE SEQUENCE</scope>
    <source>
        <strain evidence="5">female</strain>
    </source>
</reference>
<evidence type="ECO:0000313" key="5">
    <source>
        <dbReference type="Proteomes" id="UP000018467"/>
    </source>
</evidence>
<feature type="compositionally biased region" description="Polar residues" evidence="1">
    <location>
        <begin position="634"/>
        <end position="651"/>
    </location>
</feature>
<dbReference type="Bgee" id="ENSAMXG00000035869">
    <property type="expression patterns" value="Expressed in muscle tissue and 7 other cell types or tissues"/>
</dbReference>
<keyword evidence="5" id="KW-1185">Reference proteome</keyword>
<organism evidence="4 5">
    <name type="scientific">Astyanax mexicanus</name>
    <name type="common">Blind cave fish</name>
    <name type="synonym">Astyanax fasciatus mexicanus</name>
    <dbReference type="NCBI Taxonomy" id="7994"/>
    <lineage>
        <taxon>Eukaryota</taxon>
        <taxon>Metazoa</taxon>
        <taxon>Chordata</taxon>
        <taxon>Craniata</taxon>
        <taxon>Vertebrata</taxon>
        <taxon>Euteleostomi</taxon>
        <taxon>Actinopterygii</taxon>
        <taxon>Neopterygii</taxon>
        <taxon>Teleostei</taxon>
        <taxon>Ostariophysi</taxon>
        <taxon>Characiformes</taxon>
        <taxon>Characoidei</taxon>
        <taxon>Acestrorhamphidae</taxon>
        <taxon>Acestrorhamphinae</taxon>
        <taxon>Astyanax</taxon>
    </lineage>
</organism>
<dbReference type="GO" id="GO:0005979">
    <property type="term" value="P:regulation of glycogen biosynthetic process"/>
    <property type="evidence" value="ECO:0007669"/>
    <property type="project" value="TreeGrafter"/>
</dbReference>
<feature type="compositionally biased region" description="Basic and acidic residues" evidence="1">
    <location>
        <begin position="1016"/>
        <end position="1025"/>
    </location>
</feature>
<feature type="region of interest" description="Disordered" evidence="1">
    <location>
        <begin position="737"/>
        <end position="758"/>
    </location>
</feature>
<feature type="compositionally biased region" description="Acidic residues" evidence="1">
    <location>
        <begin position="1111"/>
        <end position="1174"/>
    </location>
</feature>
<dbReference type="GO" id="GO:0008157">
    <property type="term" value="F:protein phosphatase 1 binding"/>
    <property type="evidence" value="ECO:0007669"/>
    <property type="project" value="TreeGrafter"/>
</dbReference>
<dbReference type="CDD" id="cd22255">
    <property type="entry name" value="PBD_PPP1R3A"/>
    <property type="match status" value="1"/>
</dbReference>
<dbReference type="Ensembl" id="ENSAMXT00000036209.1">
    <property type="protein sequence ID" value="ENSAMXP00000051253.1"/>
    <property type="gene ID" value="ENSAMXG00000035869.1"/>
</dbReference>
<feature type="compositionally biased region" description="Basic and acidic residues" evidence="1">
    <location>
        <begin position="1035"/>
        <end position="1090"/>
    </location>
</feature>
<name>A0A3B1K9Y6_ASTMX</name>
<reference evidence="4" key="3">
    <citation type="submission" date="2025-08" db="UniProtKB">
        <authorList>
            <consortium name="Ensembl"/>
        </authorList>
    </citation>
    <scope>IDENTIFICATION</scope>
</reference>
<feature type="compositionally biased region" description="Acidic residues" evidence="1">
    <location>
        <begin position="1091"/>
        <end position="1102"/>
    </location>
</feature>
<sequence>MEPAVEEVWSSGRDGSNLLGLPGPCPWDDDDEPLGLGGIKPKSSPIPRRRSSEFSCSDDESQPPPSSSRRVSFADAFGLSLVSVKKFDSWGVCGPSDPLEGDLNEVKEYFLSQLFTPPSTQQELIQKVQENKLELESLELLPGTTTLKGIIRVLNLSFEKMVYIRTSLDCWSSHFDLLAEYIPGLSGGDTDCFSFRLTLVPPFGEQGARVDFCLRYETPCGTFWSNNKGQNYVLFCHERRQEQGQNEKKHTKKSCLKSTSHDCSSESSSTSNTEEIPEIILNCGMAALAEPVEEDKIQEESSKLQEETIRNRSKRSRRKAARLAKVKQYFAEREEKDIQQFDKDSIEAAVKVNVENPVPEEVEAPLNLSTPQTDALTEMQDSVSLSPAEEIKMQKCTSTSVDTDSKQVPPANIQTQDKENIPASHCELTTCISQAVLSPVDSVNSNKSAVSSVSSVSQALENSQNKETLTGQTASVSQQPLECQTYETSINKNVEKAWECFEKGAMGRMGSTMDIRMGEDTTSSEDDIKHKDILENKPDIQPSGHNFTFETIVAPLYHQVFERMESERRDFINTKFNAGRSARKWEDECLRTVTYQSYPRTQSPETRPNSCISKKHDLNDGYYGTCRDLCPTDLFNTKNTTKEPPSGTNVNRELAKMETPFHDLSVTDKMEPPVNSNVPEPKMSTQKQQLSNSLPLQLECLNLTSLSSLAECIPNQKEEEQNQERINVHSECCLPDSTLEDPSQNASFQSKCPPEDPQQEDISVDYMVLTTQPDLYRANVKTSPTDSSATHISFETGLSTELTKIQGIEAKSLQCQCSEGTQTPMESTFNEILPSSKCLEESHRLIPDSSSFYTHITSNVMSNFNQDEASEPSQNLTSLTPIQMPDFTSFEESQKAAGTRPVQCKVTDLTQGIENISEIIDGISCHVGKDTKTNSDRNKETDDLERTHIILQDNTLDRTLLHPLPSGKELSSVSKSVLQEKEADIFNEHKHVEYIDEKKDLKSTDKEEYQTMQVSEEAKELDKLKLQPQEVVEEPIQKENKEQKTEESEHEQQDVPKEEEKQFLNLKHEGKEEQKQEEQKEQTHEYKQQEEYEEQNLEEQEDKGEQKEQDKEEELEEGEEELEQEQQIDEKEELEEWEEELEQQQSDEEEELEEQQQSDKEEELEEQQQIEEKEELVNNDTFEDELLYIDDDDEEDAEKETILKDSQQYFEEWEREEDLHSLIVEVEEQDIICRVSTVGTLENTTRADSIKEVHPQIRQELQKEEQTVSGEKGIQWDTDSSKHALTGNHDTTFSDTVMLINKEEEVCFQTNEQQVTKDAAAEVNKLQENLKGVRNQSEKNVGEDTSTESISDEEMDLYLHQLKISQKPGVKDTVSSGNYCRRSSLRTMHSRMPSISESVDEDQPNASLEDLTNEEMTELEKATLPLVDEEEEMLRRNVLWWREFFSSDNMSKMIGCTFLLVVFLVTAYYYDFVACFGLYLLALYWLYFRGESEPFKITQPNR</sequence>
<feature type="compositionally biased region" description="Basic and acidic residues" evidence="1">
    <location>
        <begin position="294"/>
        <end position="310"/>
    </location>
</feature>
<feature type="compositionally biased region" description="Polar residues" evidence="1">
    <location>
        <begin position="740"/>
        <end position="750"/>
    </location>
</feature>
<feature type="compositionally biased region" description="Acidic residues" evidence="1">
    <location>
        <begin position="1181"/>
        <end position="1198"/>
    </location>
</feature>
<dbReference type="GO" id="GO:2001069">
    <property type="term" value="F:glycogen binding"/>
    <property type="evidence" value="ECO:0007669"/>
    <property type="project" value="TreeGrafter"/>
</dbReference>
<keyword evidence="2" id="KW-0472">Membrane</keyword>
<accession>A0A3B1K9Y6</accession>
<reference evidence="5" key="2">
    <citation type="journal article" date="2014" name="Nat. Commun.">
        <title>The cavefish genome reveals candidate genes for eye loss.</title>
        <authorList>
            <person name="McGaugh S.E."/>
            <person name="Gross J.B."/>
            <person name="Aken B."/>
            <person name="Blin M."/>
            <person name="Borowsky R."/>
            <person name="Chalopin D."/>
            <person name="Hinaux H."/>
            <person name="Jeffery W.R."/>
            <person name="Keene A."/>
            <person name="Ma L."/>
            <person name="Minx P."/>
            <person name="Murphy D."/>
            <person name="O'Quin K.E."/>
            <person name="Retaux S."/>
            <person name="Rohner N."/>
            <person name="Searle S.M."/>
            <person name="Stahl B.A."/>
            <person name="Tabin C."/>
            <person name="Volff J.N."/>
            <person name="Yoshizawa M."/>
            <person name="Warren W.C."/>
        </authorList>
    </citation>
    <scope>NUCLEOTIDE SEQUENCE [LARGE SCALE GENOMIC DNA]</scope>
    <source>
        <strain evidence="5">female</strain>
    </source>
</reference>
<feature type="region of interest" description="Disordered" evidence="1">
    <location>
        <begin position="1015"/>
        <end position="1198"/>
    </location>
</feature>
<dbReference type="GeneTree" id="ENSGT00940000157682"/>
<keyword evidence="2" id="KW-0812">Transmembrane</keyword>
<dbReference type="GO" id="GO:0000164">
    <property type="term" value="C:protein phosphatase type 1 complex"/>
    <property type="evidence" value="ECO:0007669"/>
    <property type="project" value="TreeGrafter"/>
</dbReference>
<dbReference type="InParanoid" id="A0A3B1K9Y6"/>
<feature type="region of interest" description="Disordered" evidence="1">
    <location>
        <begin position="246"/>
        <end position="275"/>
    </location>
</feature>
<evidence type="ECO:0000313" key="4">
    <source>
        <dbReference type="Ensembl" id="ENSAMXP00000051253.1"/>
    </source>
</evidence>
<feature type="domain" description="CBM21" evidence="3">
    <location>
        <begin position="127"/>
        <end position="235"/>
    </location>
</feature>
<evidence type="ECO:0000256" key="2">
    <source>
        <dbReference type="SAM" id="Phobius"/>
    </source>
</evidence>
<dbReference type="Gene3D" id="2.60.40.2440">
    <property type="entry name" value="Carbohydrate binding type-21 domain"/>
    <property type="match status" value="1"/>
</dbReference>
<proteinExistence type="predicted"/>